<evidence type="ECO:0000313" key="6">
    <source>
        <dbReference type="EMBL" id="AKL95585.1"/>
    </source>
</evidence>
<dbReference type="InterPro" id="IPR050206">
    <property type="entry name" value="FtsK/SpoIIIE/SftA"/>
</dbReference>
<dbReference type="GO" id="GO:0003677">
    <property type="term" value="F:DNA binding"/>
    <property type="evidence" value="ECO:0007669"/>
    <property type="project" value="UniProtKB-KW"/>
</dbReference>
<evidence type="ECO:0000256" key="4">
    <source>
        <dbReference type="ARBA" id="ARBA00023125"/>
    </source>
</evidence>
<accession>A0A0D8ICC6</accession>
<keyword evidence="2" id="KW-0547">Nucleotide-binding</keyword>
<keyword evidence="7" id="KW-1185">Reference proteome</keyword>
<dbReference type="InterPro" id="IPR027417">
    <property type="entry name" value="P-loop_NTPase"/>
</dbReference>
<evidence type="ECO:0000256" key="2">
    <source>
        <dbReference type="ARBA" id="ARBA00022741"/>
    </source>
</evidence>
<dbReference type="RefSeq" id="WP_044825098.1">
    <property type="nucleotide sequence ID" value="NZ_CP009687.1"/>
</dbReference>
<dbReference type="OrthoDB" id="9807790at2"/>
<dbReference type="Proteomes" id="UP000035704">
    <property type="component" value="Chromosome"/>
</dbReference>
<dbReference type="GO" id="GO:0016020">
    <property type="term" value="C:membrane"/>
    <property type="evidence" value="ECO:0007669"/>
    <property type="project" value="UniProtKB-SubCell"/>
</dbReference>
<dbReference type="Pfam" id="PF17854">
    <property type="entry name" value="FtsK_alpha"/>
    <property type="match status" value="1"/>
</dbReference>
<dbReference type="PANTHER" id="PTHR22683:SF41">
    <property type="entry name" value="DNA TRANSLOCASE FTSK"/>
    <property type="match status" value="1"/>
</dbReference>
<dbReference type="EMBL" id="CP009687">
    <property type="protein sequence ID" value="AKL95585.1"/>
    <property type="molecule type" value="Genomic_DNA"/>
</dbReference>
<proteinExistence type="inferred from homology"/>
<dbReference type="PANTHER" id="PTHR22683">
    <property type="entry name" value="SPORULATION PROTEIN RELATED"/>
    <property type="match status" value="1"/>
</dbReference>
<evidence type="ECO:0000256" key="3">
    <source>
        <dbReference type="ARBA" id="ARBA00022840"/>
    </source>
</evidence>
<dbReference type="PATRIC" id="fig|84022.5.peg.570"/>
<feature type="compositionally biased region" description="Basic and acidic residues" evidence="5">
    <location>
        <begin position="1246"/>
        <end position="1300"/>
    </location>
</feature>
<feature type="region of interest" description="Disordered" evidence="5">
    <location>
        <begin position="1243"/>
        <end position="1318"/>
    </location>
</feature>
<keyword evidence="4" id="KW-0238">DNA-binding</keyword>
<name>A0A0D8ICC6_9CLOT</name>
<dbReference type="SUPFAM" id="SSF52540">
    <property type="entry name" value="P-loop containing nucleoside triphosphate hydrolases"/>
    <property type="match status" value="1"/>
</dbReference>
<evidence type="ECO:0000256" key="1">
    <source>
        <dbReference type="ARBA" id="ARBA00006474"/>
    </source>
</evidence>
<dbReference type="InterPro" id="IPR002543">
    <property type="entry name" value="FtsK_dom"/>
</dbReference>
<dbReference type="KEGG" id="cace:CACET_c21380"/>
<gene>
    <name evidence="6" type="primary">ftsK2</name>
    <name evidence="6" type="ORF">CACET_c21380</name>
</gene>
<comment type="similarity">
    <text evidence="1">Belongs to the FtsK/SpoIIIE/SftA family.</text>
</comment>
<evidence type="ECO:0000313" key="7">
    <source>
        <dbReference type="Proteomes" id="UP000035704"/>
    </source>
</evidence>
<dbReference type="InterPro" id="IPR041027">
    <property type="entry name" value="FtsK_alpha"/>
</dbReference>
<dbReference type="CDD" id="cd01127">
    <property type="entry name" value="TrwB_TraG_TraD_VirD4"/>
    <property type="match status" value="1"/>
</dbReference>
<dbReference type="GO" id="GO:0005524">
    <property type="term" value="F:ATP binding"/>
    <property type="evidence" value="ECO:0007669"/>
    <property type="project" value="UniProtKB-UniRule"/>
</dbReference>
<sequence>MNTKEKILSKWITKVLCKYFKEQKNENTPKLFIKISGLLDDELKSFLDIFKQEKAKLNTYYTPIVRLIKPIEGYEDFHLREHETSIWLRNNTKVNEALIILINDIAPEAQSLENLFSIDEAFLLSNLGIQELYGVLSEEYKLVLEEIEDIQQFVKMYNQLSEPQLRTLVEFTAALVNNTENSMVKSIQKNLPILNLFVDQHLIVEDSNVKRLRRNFTLANLIRKNGDVEKLKEKIYTFLDNEEINEYPHDIWQLITPESFREIALSFINKENRRLLYYDFETIEEIFNFKEKTKIKDRIKDALEYNIRSKDEKQIIDEGIESIEENENPDDIQDFYENFEDDLDKDKSLKTMIIRRIEKLRNPSEYEDLYKALLYECYGLLSECAEEEEISDAYFKLTVDENKLPSDIIRFLKIYIKNIEKQAPLVRYEENIIEEDASKKGQEITFTLTIYNENNKLKDKSFKLINLAESNLGSFIESIEANELPKVLQYKDETVEKIEIVEKVSDALGLLAAQQNEEMKNQLISFKEFSTWYSDVLKEACSNGVFSLDINTIENRIEAYFKGVEDSVHITKQVFSPLMEIGTLDMCNYNQGSTGLITERTLTIFHPIRLISYLKRYQEIQNKLQDWIQRAMDDRLFVEKETEYLDYVTDSLKQLAPRYFALDSDSKFLIEINEVLGQGKFVLNNELMNSTDHISTELSEELVKTSKNYLNVYPYSKDSLDILFLYCQSSDIIIKSIEELFKKIKSLKKIRLNVHSLHAGSIHKEINDWIKRKEEYSKSDIDRKFPNVEVKVLSGKRMEEIFEQVDEYMIDNDIVVLADYFGQSDQVQFSFEKIRPEESLNWFEKLEVEPLRKSEAIKRLPYISEKMSKSLEYFYKMQYMVQKHAMLDENELFVLKNTITINNISSHLIDHIHERFNWIMIMDRFLDKSLLQKTSSKAQIIQYRSKAGKNKNYKLILSSSKYIKKLNKNIKDYEYHDRLLRKVKEIMKNEGVKKESILNAVKEVKEISGALVLKAVGPGKYAHEMLATYLLIKANQELKKETDFEIWSLCDELPWFSSRNRRPDLVITRIKNEEDTLIINFSIKELKFVNHRIFEPERIDAIKQIKSAETLYNNIFNFHPDSPDASFWKDELVHYIVERDAYSFEESRLIKILQDKPLDKIRVNIDTSIDVFCYTSNLKDYEFSQGESEVYQDLIQSKYKNNIYSRDYILHALGAKEEVVPDYEELEQDFLFEEKEVFEKNANLQMKEEKADKDIDSKESEDTKQEELTTDESELKKEIHDKKYGNQEKEDKEHVLKEKETDEDGKEPDEEVEDEDIVTKFDLKPEVAALQGIALDYETKEAPDYSQLKKKYASKLISNFAKNNIEIDVEDVIVGPGVIRIVVKIPATVSHQKLTSRSKDIQLWLETSQEPTIKIYKGRINIDIVRDDPDTIYFEQFMALMREQIGDKVKETNLIAPLGLNPLSKAIYIDLADSTTPHLLVGGTTGSGKSVSLNSIILGIMCLYSPEQVQFVFIDPKQVEFSYYSQKIHTQDVITDIEKAVVVLDEMVDEMEKRYNLFSKEYVTNIDEYIEVTGKKLPRLVMVFDEFADFMNQEKELAKKVENAITRIGQKARAAGIHLIVCTQHPKAEVINTNIRNNLGARLALRTADSIASNVIIDQDGAERLAGKGDFLAKVSYGNIERGKSPFLTQKVRRALLKYFEEN</sequence>
<organism evidence="6 7">
    <name type="scientific">Clostridium aceticum</name>
    <dbReference type="NCBI Taxonomy" id="84022"/>
    <lineage>
        <taxon>Bacteria</taxon>
        <taxon>Bacillati</taxon>
        <taxon>Bacillota</taxon>
        <taxon>Clostridia</taxon>
        <taxon>Eubacteriales</taxon>
        <taxon>Clostridiaceae</taxon>
        <taxon>Clostridium</taxon>
    </lineage>
</organism>
<protein>
    <submittedName>
        <fullName evidence="6">DNA translocase FtsK</fullName>
    </submittedName>
</protein>
<dbReference type="PROSITE" id="PS50901">
    <property type="entry name" value="FTSK"/>
    <property type="match status" value="1"/>
</dbReference>
<dbReference type="Pfam" id="PF01580">
    <property type="entry name" value="FtsK_SpoIIIE"/>
    <property type="match status" value="1"/>
</dbReference>
<reference evidence="6 7" key="1">
    <citation type="submission" date="2014-10" db="EMBL/GenBank/DDBJ databases">
        <title>Genome sequence of Clostridium aceticum DSM 1496.</title>
        <authorList>
            <person name="Poehlein A."/>
            <person name="Schiel-Bengelsdorf B."/>
            <person name="Gottschalk G."/>
            <person name="Duerre P."/>
            <person name="Daniel R."/>
        </authorList>
    </citation>
    <scope>NUCLEOTIDE SEQUENCE [LARGE SCALE GENOMIC DNA]</scope>
    <source>
        <strain evidence="6 7">DSM 1496</strain>
    </source>
</reference>
<dbReference type="Gene3D" id="3.30.980.40">
    <property type="match status" value="1"/>
</dbReference>
<keyword evidence="3" id="KW-0067">ATP-binding</keyword>
<dbReference type="Gene3D" id="3.40.50.300">
    <property type="entry name" value="P-loop containing nucleotide triphosphate hydrolases"/>
    <property type="match status" value="1"/>
</dbReference>
<feature type="compositionally biased region" description="Acidic residues" evidence="5">
    <location>
        <begin position="1301"/>
        <end position="1316"/>
    </location>
</feature>
<evidence type="ECO:0000256" key="5">
    <source>
        <dbReference type="SAM" id="MobiDB-lite"/>
    </source>
</evidence>
<dbReference type="STRING" id="84022.CACET_c21380"/>